<dbReference type="KEGG" id="ahb:bsdtb5_14100"/>
<keyword evidence="7" id="KW-1185">Reference proteome</keyword>
<comment type="similarity">
    <text evidence="1">Belongs to the type-I restriction system S methylase family.</text>
</comment>
<feature type="domain" description="Type I restriction modification DNA specificity" evidence="5">
    <location>
        <begin position="69"/>
        <end position="218"/>
    </location>
</feature>
<dbReference type="RefSeq" id="WP_271715361.1">
    <property type="nucleotide sequence ID" value="NZ_AP024169.1"/>
</dbReference>
<accession>A0A7R7EJ62</accession>
<dbReference type="PANTHER" id="PTHR30408">
    <property type="entry name" value="TYPE-1 RESTRICTION ENZYME ECOKI SPECIFICITY PROTEIN"/>
    <property type="match status" value="1"/>
</dbReference>
<reference evidence="6 7" key="1">
    <citation type="submission" date="2020-11" db="EMBL/GenBank/DDBJ databases">
        <title>Draft genome sequencing of a Lachnospiraceae strain isolated from anoxic soil subjected to BSD treatment.</title>
        <authorList>
            <person name="Uek A."/>
            <person name="Tonouchi A."/>
        </authorList>
    </citation>
    <scope>NUCLEOTIDE SEQUENCE [LARGE SCALE GENOMIC DNA]</scope>
    <source>
        <strain evidence="6 7">TB5</strain>
    </source>
</reference>
<proteinExistence type="inferred from homology"/>
<keyword evidence="3" id="KW-0238">DNA-binding</keyword>
<dbReference type="InterPro" id="IPR052021">
    <property type="entry name" value="Type-I_RS_S_subunit"/>
</dbReference>
<dbReference type="REBASE" id="474719">
    <property type="entry name" value="S.LbaTB5ORF14090P"/>
</dbReference>
<evidence type="ECO:0000256" key="1">
    <source>
        <dbReference type="ARBA" id="ARBA00010923"/>
    </source>
</evidence>
<dbReference type="GO" id="GO:0009307">
    <property type="term" value="P:DNA restriction-modification system"/>
    <property type="evidence" value="ECO:0007669"/>
    <property type="project" value="UniProtKB-KW"/>
</dbReference>
<dbReference type="Gene3D" id="3.90.220.20">
    <property type="entry name" value="DNA methylase specificity domains"/>
    <property type="match status" value="2"/>
</dbReference>
<dbReference type="Proteomes" id="UP000595897">
    <property type="component" value="Chromosome"/>
</dbReference>
<evidence type="ECO:0000256" key="2">
    <source>
        <dbReference type="ARBA" id="ARBA00022747"/>
    </source>
</evidence>
<evidence type="ECO:0000313" key="6">
    <source>
        <dbReference type="EMBL" id="BCN30115.1"/>
    </source>
</evidence>
<evidence type="ECO:0000259" key="5">
    <source>
        <dbReference type="Pfam" id="PF01420"/>
    </source>
</evidence>
<gene>
    <name evidence="6" type="ORF">bsdtb5_14100</name>
</gene>
<protein>
    <recommendedName>
        <fullName evidence="5">Type I restriction modification DNA specificity domain-containing protein</fullName>
    </recommendedName>
</protein>
<dbReference type="PANTHER" id="PTHR30408:SF12">
    <property type="entry name" value="TYPE I RESTRICTION ENZYME MJAVIII SPECIFICITY SUBUNIT"/>
    <property type="match status" value="1"/>
</dbReference>
<feature type="coiled-coil region" evidence="4">
    <location>
        <begin position="208"/>
        <end position="239"/>
    </location>
</feature>
<keyword evidence="2" id="KW-0680">Restriction system</keyword>
<dbReference type="CDD" id="cd17246">
    <property type="entry name" value="RMtype1_S_SonII-TRD2-CR2_like"/>
    <property type="match status" value="1"/>
</dbReference>
<dbReference type="SUPFAM" id="SSF116734">
    <property type="entry name" value="DNA methylase specificity domain"/>
    <property type="match status" value="2"/>
</dbReference>
<evidence type="ECO:0000256" key="4">
    <source>
        <dbReference type="SAM" id="Coils"/>
    </source>
</evidence>
<evidence type="ECO:0000256" key="3">
    <source>
        <dbReference type="ARBA" id="ARBA00023125"/>
    </source>
</evidence>
<name>A0A7R7EJ62_9FIRM</name>
<dbReference type="EMBL" id="AP024169">
    <property type="protein sequence ID" value="BCN30115.1"/>
    <property type="molecule type" value="Genomic_DNA"/>
</dbReference>
<dbReference type="GO" id="GO:0003677">
    <property type="term" value="F:DNA binding"/>
    <property type="evidence" value="ECO:0007669"/>
    <property type="project" value="UniProtKB-KW"/>
</dbReference>
<sequence length="491" mass="56919">MYYKILSKIPSAVLIDSKQIEDKIDPNYNNALYIEYLDNQYDVINYSVSKNGDIIEELTDYTANGSFAWLKDNVSYSDNTGIPFVKIKNITDNGFDFNDLVYVDIDTYTKLKKSQLNGGELLFSKTGSVGLTLVVPKDCDKMSLADNIFKVIYKSDIDVHYVDAFYKSKYGKMWVKRLLQGGVQPTIIKESFRQIKIPIPSKEIQKYIGDKVRKAEELREEAKRLKKEAEEILNNELNKNKADRFNIKNEYIFINDKPNILYVSEELIDNTRIEAVFYKKEDLEIDSKLVEYKHGYKLLKDICVKITDGTHKTPTYIENGVTFISSKNILEDEIDFENVKYISKEEHKEISKRCNVEHGDLLFTKIGRIGYAKVVPDKLDTFSIFVSVALLKLKKKVIDEYFLQVFLNSEYGKKQSKRLSKGSNQPDFHLEDIGQLKIPILPIEIQKEIGNKMRKVEELKYDVRVLIHEAKQDVEDLIEGNFDMSKIKKIN</sequence>
<keyword evidence="4" id="KW-0175">Coiled coil</keyword>
<organism evidence="6 7">
    <name type="scientific">Anaeromicropila herbilytica</name>
    <dbReference type="NCBI Taxonomy" id="2785025"/>
    <lineage>
        <taxon>Bacteria</taxon>
        <taxon>Bacillati</taxon>
        <taxon>Bacillota</taxon>
        <taxon>Clostridia</taxon>
        <taxon>Lachnospirales</taxon>
        <taxon>Lachnospiraceae</taxon>
        <taxon>Anaeromicropila</taxon>
    </lineage>
</organism>
<dbReference type="Pfam" id="PF01420">
    <property type="entry name" value="Methylase_S"/>
    <property type="match status" value="2"/>
</dbReference>
<dbReference type="InterPro" id="IPR000055">
    <property type="entry name" value="Restrct_endonuc_typeI_TRD"/>
</dbReference>
<evidence type="ECO:0000313" key="7">
    <source>
        <dbReference type="Proteomes" id="UP000595897"/>
    </source>
</evidence>
<dbReference type="InterPro" id="IPR044946">
    <property type="entry name" value="Restrct_endonuc_typeI_TRD_sf"/>
</dbReference>
<dbReference type="AlphaFoldDB" id="A0A7R7EJ62"/>
<feature type="domain" description="Type I restriction modification DNA specificity" evidence="5">
    <location>
        <begin position="299"/>
        <end position="458"/>
    </location>
</feature>